<dbReference type="Proteomes" id="UP000024635">
    <property type="component" value="Unassembled WGS sequence"/>
</dbReference>
<gene>
    <name evidence="1" type="primary">Acey_s0042.g694</name>
    <name evidence="1" type="ORF">Y032_0042g694</name>
</gene>
<sequence>MCQANARYLWHAIRTPFCSRFCGSGHHPETFSRVACTTIGMLRSSHGLLRIYYDSNYESGAPAFYDILSHISFRCAFCAAQVPA</sequence>
<accession>A0A016UHL1</accession>
<evidence type="ECO:0000313" key="1">
    <source>
        <dbReference type="EMBL" id="EYC14068.1"/>
    </source>
</evidence>
<dbReference type="AlphaFoldDB" id="A0A016UHL1"/>
<keyword evidence="2" id="KW-1185">Reference proteome</keyword>
<reference evidence="2" key="1">
    <citation type="journal article" date="2015" name="Nat. Genet.">
        <title>The genome and transcriptome of the zoonotic hookworm Ancylostoma ceylanicum identify infection-specific gene families.</title>
        <authorList>
            <person name="Schwarz E.M."/>
            <person name="Hu Y."/>
            <person name="Antoshechkin I."/>
            <person name="Miller M.M."/>
            <person name="Sternberg P.W."/>
            <person name="Aroian R.V."/>
        </authorList>
    </citation>
    <scope>NUCLEOTIDE SEQUENCE</scope>
    <source>
        <strain evidence="2">HY135</strain>
    </source>
</reference>
<protein>
    <submittedName>
        <fullName evidence="1">Uncharacterized protein</fullName>
    </submittedName>
</protein>
<organism evidence="1 2">
    <name type="scientific">Ancylostoma ceylanicum</name>
    <dbReference type="NCBI Taxonomy" id="53326"/>
    <lineage>
        <taxon>Eukaryota</taxon>
        <taxon>Metazoa</taxon>
        <taxon>Ecdysozoa</taxon>
        <taxon>Nematoda</taxon>
        <taxon>Chromadorea</taxon>
        <taxon>Rhabditida</taxon>
        <taxon>Rhabditina</taxon>
        <taxon>Rhabditomorpha</taxon>
        <taxon>Strongyloidea</taxon>
        <taxon>Ancylostomatidae</taxon>
        <taxon>Ancylostomatinae</taxon>
        <taxon>Ancylostoma</taxon>
    </lineage>
</organism>
<dbReference type="EMBL" id="JARK01001378">
    <property type="protein sequence ID" value="EYC14068.1"/>
    <property type="molecule type" value="Genomic_DNA"/>
</dbReference>
<proteinExistence type="predicted"/>
<comment type="caution">
    <text evidence="1">The sequence shown here is derived from an EMBL/GenBank/DDBJ whole genome shotgun (WGS) entry which is preliminary data.</text>
</comment>
<evidence type="ECO:0000313" key="2">
    <source>
        <dbReference type="Proteomes" id="UP000024635"/>
    </source>
</evidence>
<name>A0A016UHL1_9BILA</name>